<evidence type="ECO:0000313" key="2">
    <source>
        <dbReference type="Proteomes" id="UP000265520"/>
    </source>
</evidence>
<accession>A0A392VH34</accession>
<protein>
    <submittedName>
        <fullName evidence="1">Uncharacterized protein</fullName>
    </submittedName>
</protein>
<dbReference type="Proteomes" id="UP000265520">
    <property type="component" value="Unassembled WGS sequence"/>
</dbReference>
<comment type="caution">
    <text evidence="1">The sequence shown here is derived from an EMBL/GenBank/DDBJ whole genome shotgun (WGS) entry which is preliminary data.</text>
</comment>
<proteinExistence type="predicted"/>
<sequence>MSVDMQQVEGNWPQRQQHKMELLVVLVVVEEVVVV</sequence>
<name>A0A392VH34_9FABA</name>
<dbReference type="EMBL" id="LXQA011148100">
    <property type="protein sequence ID" value="MCI86732.1"/>
    <property type="molecule type" value="Genomic_DNA"/>
</dbReference>
<keyword evidence="2" id="KW-1185">Reference proteome</keyword>
<organism evidence="1 2">
    <name type="scientific">Trifolium medium</name>
    <dbReference type="NCBI Taxonomy" id="97028"/>
    <lineage>
        <taxon>Eukaryota</taxon>
        <taxon>Viridiplantae</taxon>
        <taxon>Streptophyta</taxon>
        <taxon>Embryophyta</taxon>
        <taxon>Tracheophyta</taxon>
        <taxon>Spermatophyta</taxon>
        <taxon>Magnoliopsida</taxon>
        <taxon>eudicotyledons</taxon>
        <taxon>Gunneridae</taxon>
        <taxon>Pentapetalae</taxon>
        <taxon>rosids</taxon>
        <taxon>fabids</taxon>
        <taxon>Fabales</taxon>
        <taxon>Fabaceae</taxon>
        <taxon>Papilionoideae</taxon>
        <taxon>50 kb inversion clade</taxon>
        <taxon>NPAAA clade</taxon>
        <taxon>Hologalegina</taxon>
        <taxon>IRL clade</taxon>
        <taxon>Trifolieae</taxon>
        <taxon>Trifolium</taxon>
    </lineage>
</organism>
<feature type="non-terminal residue" evidence="1">
    <location>
        <position position="35"/>
    </location>
</feature>
<dbReference type="AlphaFoldDB" id="A0A392VH34"/>
<reference evidence="1 2" key="1">
    <citation type="journal article" date="2018" name="Front. Plant Sci.">
        <title>Red Clover (Trifolium pratense) and Zigzag Clover (T. medium) - A Picture of Genomic Similarities and Differences.</title>
        <authorList>
            <person name="Dluhosova J."/>
            <person name="Istvanek J."/>
            <person name="Nedelnik J."/>
            <person name="Repkova J."/>
        </authorList>
    </citation>
    <scope>NUCLEOTIDE SEQUENCE [LARGE SCALE GENOMIC DNA]</scope>
    <source>
        <strain evidence="2">cv. 10/8</strain>
        <tissue evidence="1">Leaf</tissue>
    </source>
</reference>
<evidence type="ECO:0000313" key="1">
    <source>
        <dbReference type="EMBL" id="MCI86732.1"/>
    </source>
</evidence>